<protein>
    <recommendedName>
        <fullName evidence="1">JmjC domain-containing protein</fullName>
    </recommendedName>
</protein>
<dbReference type="AlphaFoldDB" id="A0A2P6MQ01"/>
<dbReference type="OrthoDB" id="47172at2759"/>
<dbReference type="PANTHER" id="PTHR12461:SF105">
    <property type="entry name" value="HYPOXIA-INDUCIBLE FACTOR 1-ALPHA INHIBITOR"/>
    <property type="match status" value="1"/>
</dbReference>
<evidence type="ECO:0000313" key="2">
    <source>
        <dbReference type="EMBL" id="PRP73784.1"/>
    </source>
</evidence>
<evidence type="ECO:0000259" key="1">
    <source>
        <dbReference type="PROSITE" id="PS51184"/>
    </source>
</evidence>
<comment type="caution">
    <text evidence="2">The sequence shown here is derived from an EMBL/GenBank/DDBJ whole genome shotgun (WGS) entry which is preliminary data.</text>
</comment>
<dbReference type="PANTHER" id="PTHR12461">
    <property type="entry name" value="HYPOXIA-INDUCIBLE FACTOR 1 ALPHA INHIBITOR-RELATED"/>
    <property type="match status" value="1"/>
</dbReference>
<dbReference type="InterPro" id="IPR003347">
    <property type="entry name" value="JmjC_dom"/>
</dbReference>
<accession>A0A2P6MQ01</accession>
<dbReference type="InterPro" id="IPR041667">
    <property type="entry name" value="Cupin_8"/>
</dbReference>
<reference evidence="2 3" key="1">
    <citation type="journal article" date="2018" name="Genome Biol. Evol.">
        <title>Multiple Roots of Fruiting Body Formation in Amoebozoa.</title>
        <authorList>
            <person name="Hillmann F."/>
            <person name="Forbes G."/>
            <person name="Novohradska S."/>
            <person name="Ferling I."/>
            <person name="Riege K."/>
            <person name="Groth M."/>
            <person name="Westermann M."/>
            <person name="Marz M."/>
            <person name="Spaller T."/>
            <person name="Winckler T."/>
            <person name="Schaap P."/>
            <person name="Glockner G."/>
        </authorList>
    </citation>
    <scope>NUCLEOTIDE SEQUENCE [LARGE SCALE GENOMIC DNA]</scope>
    <source>
        <strain evidence="2 3">Jena</strain>
    </source>
</reference>
<dbReference type="SMART" id="SM00558">
    <property type="entry name" value="JmjC"/>
    <property type="match status" value="1"/>
</dbReference>
<dbReference type="FunCoup" id="A0A2P6MQ01">
    <property type="interactions" value="1"/>
</dbReference>
<organism evidence="2 3">
    <name type="scientific">Planoprotostelium fungivorum</name>
    <dbReference type="NCBI Taxonomy" id="1890364"/>
    <lineage>
        <taxon>Eukaryota</taxon>
        <taxon>Amoebozoa</taxon>
        <taxon>Evosea</taxon>
        <taxon>Variosea</taxon>
        <taxon>Cavosteliida</taxon>
        <taxon>Cavosteliaceae</taxon>
        <taxon>Planoprotostelium</taxon>
    </lineage>
</organism>
<dbReference type="PROSITE" id="PS51184">
    <property type="entry name" value="JMJC"/>
    <property type="match status" value="1"/>
</dbReference>
<evidence type="ECO:0000313" key="3">
    <source>
        <dbReference type="Proteomes" id="UP000241769"/>
    </source>
</evidence>
<keyword evidence="3" id="KW-1185">Reference proteome</keyword>
<dbReference type="Pfam" id="PF13621">
    <property type="entry name" value="Cupin_8"/>
    <property type="match status" value="1"/>
</dbReference>
<gene>
    <name evidence="2" type="ORF">PROFUN_16624</name>
</gene>
<name>A0A2P6MQ01_9EUKA</name>
<dbReference type="Gene3D" id="2.60.120.650">
    <property type="entry name" value="Cupin"/>
    <property type="match status" value="1"/>
</dbReference>
<dbReference type="EMBL" id="MDYQ01000546">
    <property type="protein sequence ID" value="PRP73784.1"/>
    <property type="molecule type" value="Genomic_DNA"/>
</dbReference>
<feature type="domain" description="JmjC" evidence="1">
    <location>
        <begin position="150"/>
        <end position="284"/>
    </location>
</feature>
<sequence length="284" mass="32679">MIGRATRGVQSLQQRRYNSTVIRIRSPSFEDFKSNILKNQKDSEPVIITDKLSDWPAVSKWKDLRSLMNQYGDAMVPVEIGGSYAHNPEFTQDLMSFRDFINTFLLKDSESIQNFQNERGLNTLPKGYLAQHTLFQTVTLALPSSLTMISQIPQMASDIKIPEYVRAGGGMLMVNGWLGPAGTVSPLHKDPYHNLFAQVVGRKYMRLYPPSEMKKLYPFNNFSTLRNTSRVEDPENHDETRYPLFAEAKYVECTVEEGELLFVPKGWWHHVRSLDVSFSVSFWW</sequence>
<dbReference type="Proteomes" id="UP000241769">
    <property type="component" value="Unassembled WGS sequence"/>
</dbReference>
<dbReference type="SUPFAM" id="SSF51197">
    <property type="entry name" value="Clavaminate synthase-like"/>
    <property type="match status" value="1"/>
</dbReference>
<dbReference type="InParanoid" id="A0A2P6MQ01"/>
<proteinExistence type="predicted"/>